<keyword evidence="2" id="KW-1185">Reference proteome</keyword>
<accession>A0A0E0L039</accession>
<dbReference type="OMA" id="PCCLVLC"/>
<evidence type="ECO:0000313" key="2">
    <source>
        <dbReference type="Proteomes" id="UP000026962"/>
    </source>
</evidence>
<dbReference type="Gramene" id="OPUNC05G07670.1">
    <property type="protein sequence ID" value="OPUNC05G07670.1"/>
    <property type="gene ID" value="OPUNC05G07670"/>
</dbReference>
<sequence>MKAMMMASLARWRVGYGESCHHHCCHCCWLRCGRSRGGDRESFHGVGAQTHIIETELLTTFQEVAIVGEVIVIKDKTSCGVDPYTQIWARGSQAPALSSSAFDFGFYMFYECSIQ</sequence>
<dbReference type="EnsemblPlants" id="OPUNC05G07670.1">
    <property type="protein sequence ID" value="OPUNC05G07670.1"/>
    <property type="gene ID" value="OPUNC05G07670"/>
</dbReference>
<name>A0A0E0L039_ORYPU</name>
<proteinExistence type="predicted"/>
<reference evidence="1" key="1">
    <citation type="submission" date="2015-04" db="UniProtKB">
        <authorList>
            <consortium name="EnsemblPlants"/>
        </authorList>
    </citation>
    <scope>IDENTIFICATION</scope>
</reference>
<dbReference type="STRING" id="4537.A0A0E0L039"/>
<dbReference type="Proteomes" id="UP000026962">
    <property type="component" value="Chromosome 5"/>
</dbReference>
<organism evidence="1">
    <name type="scientific">Oryza punctata</name>
    <name type="common">Red rice</name>
    <dbReference type="NCBI Taxonomy" id="4537"/>
    <lineage>
        <taxon>Eukaryota</taxon>
        <taxon>Viridiplantae</taxon>
        <taxon>Streptophyta</taxon>
        <taxon>Embryophyta</taxon>
        <taxon>Tracheophyta</taxon>
        <taxon>Spermatophyta</taxon>
        <taxon>Magnoliopsida</taxon>
        <taxon>Liliopsida</taxon>
        <taxon>Poales</taxon>
        <taxon>Poaceae</taxon>
        <taxon>BOP clade</taxon>
        <taxon>Oryzoideae</taxon>
        <taxon>Oryzeae</taxon>
        <taxon>Oryzinae</taxon>
        <taxon>Oryza</taxon>
    </lineage>
</organism>
<dbReference type="HOGENOM" id="CLU_150420_0_0_1"/>
<dbReference type="AlphaFoldDB" id="A0A0E0L039"/>
<evidence type="ECO:0000313" key="1">
    <source>
        <dbReference type="EnsemblPlants" id="OPUNC05G07670.1"/>
    </source>
</evidence>
<protein>
    <submittedName>
        <fullName evidence="1">Uncharacterized protein</fullName>
    </submittedName>
</protein>
<reference evidence="1" key="2">
    <citation type="submission" date="2018-05" db="EMBL/GenBank/DDBJ databases">
        <title>OpunRS2 (Oryza punctata Reference Sequence Version 2).</title>
        <authorList>
            <person name="Zhang J."/>
            <person name="Kudrna D."/>
            <person name="Lee S."/>
            <person name="Talag J."/>
            <person name="Welchert J."/>
            <person name="Wing R.A."/>
        </authorList>
    </citation>
    <scope>NUCLEOTIDE SEQUENCE [LARGE SCALE GENOMIC DNA]</scope>
</reference>